<dbReference type="KEGG" id="vra:111240584"/>
<feature type="signal peptide" evidence="1">
    <location>
        <begin position="1"/>
        <end position="24"/>
    </location>
</feature>
<keyword evidence="2" id="KW-1185">Reference proteome</keyword>
<evidence type="ECO:0000313" key="2">
    <source>
        <dbReference type="Proteomes" id="UP000087766"/>
    </source>
</evidence>
<sequence length="100" mass="10941">MEKMKIRSIGVIMAVMILSSFGAAKSTDNVLCNAWCVIKCAEEPFPKPDCVNDCEKHCKLSDPVYTCIASCHKSIAVKNGAADLGNNLINTCMKECKKRL</sequence>
<name>A0A3Q0EIR1_VIGRR</name>
<reference evidence="3" key="2">
    <citation type="submission" date="2025-08" db="UniProtKB">
        <authorList>
            <consortium name="RefSeq"/>
        </authorList>
    </citation>
    <scope>IDENTIFICATION</scope>
    <source>
        <tissue evidence="3">Leaf</tissue>
    </source>
</reference>
<reference evidence="2" key="1">
    <citation type="journal article" date="2014" name="Nat. Commun.">
        <title>Genome sequence of mungbean and insights into evolution within Vigna species.</title>
        <authorList>
            <person name="Kang Y.J."/>
            <person name="Kim S.K."/>
            <person name="Kim M.Y."/>
            <person name="Lestari P."/>
            <person name="Kim K.H."/>
            <person name="Ha B.K."/>
            <person name="Jun T.H."/>
            <person name="Hwang W.J."/>
            <person name="Lee T."/>
            <person name="Lee J."/>
            <person name="Shim S."/>
            <person name="Yoon M.Y."/>
            <person name="Jang Y.E."/>
            <person name="Han K.S."/>
            <person name="Taeprayoon P."/>
            <person name="Yoon N."/>
            <person name="Somta P."/>
            <person name="Tanya P."/>
            <person name="Kim K.S."/>
            <person name="Gwag J.G."/>
            <person name="Moon J.K."/>
            <person name="Lee Y.H."/>
            <person name="Park B.S."/>
            <person name="Bombarely A."/>
            <person name="Doyle J.J."/>
            <person name="Jackson S.A."/>
            <person name="Schafleitner R."/>
            <person name="Srinives P."/>
            <person name="Varshney R.K."/>
            <person name="Lee S.H."/>
        </authorList>
    </citation>
    <scope>NUCLEOTIDE SEQUENCE [LARGE SCALE GENOMIC DNA]</scope>
    <source>
        <strain evidence="2">cv. VC1973A</strain>
    </source>
</reference>
<gene>
    <name evidence="3" type="primary">LOC111240584</name>
</gene>
<dbReference type="RefSeq" id="XP_022631585.1">
    <property type="nucleotide sequence ID" value="XM_022775864.1"/>
</dbReference>
<evidence type="ECO:0000256" key="1">
    <source>
        <dbReference type="SAM" id="SignalP"/>
    </source>
</evidence>
<organism evidence="2 3">
    <name type="scientific">Vigna radiata var. radiata</name>
    <name type="common">Mung bean</name>
    <name type="synonym">Phaseolus aureus</name>
    <dbReference type="NCBI Taxonomy" id="3916"/>
    <lineage>
        <taxon>Eukaryota</taxon>
        <taxon>Viridiplantae</taxon>
        <taxon>Streptophyta</taxon>
        <taxon>Embryophyta</taxon>
        <taxon>Tracheophyta</taxon>
        <taxon>Spermatophyta</taxon>
        <taxon>Magnoliopsida</taxon>
        <taxon>eudicotyledons</taxon>
        <taxon>Gunneridae</taxon>
        <taxon>Pentapetalae</taxon>
        <taxon>rosids</taxon>
        <taxon>fabids</taxon>
        <taxon>Fabales</taxon>
        <taxon>Fabaceae</taxon>
        <taxon>Papilionoideae</taxon>
        <taxon>50 kb inversion clade</taxon>
        <taxon>NPAAA clade</taxon>
        <taxon>indigoferoid/millettioid clade</taxon>
        <taxon>Phaseoleae</taxon>
        <taxon>Vigna</taxon>
    </lineage>
</organism>
<evidence type="ECO:0000313" key="3">
    <source>
        <dbReference type="RefSeq" id="XP_022631585.1"/>
    </source>
</evidence>
<accession>A0A3Q0EIR1</accession>
<feature type="chain" id="PRO_5018234227" evidence="1">
    <location>
        <begin position="25"/>
        <end position="100"/>
    </location>
</feature>
<dbReference type="AlphaFoldDB" id="A0A3Q0EIR1"/>
<protein>
    <submittedName>
        <fullName evidence="3">Uncharacterized protein LOC111240584</fullName>
    </submittedName>
</protein>
<dbReference type="Proteomes" id="UP000087766">
    <property type="component" value="Chromosome 2"/>
</dbReference>
<dbReference type="GeneID" id="111240584"/>
<proteinExistence type="predicted"/>
<keyword evidence="1" id="KW-0732">Signal</keyword>
<dbReference type="OrthoDB" id="1402733at2759"/>